<name>A0A0L6W253_9FIRM</name>
<protein>
    <submittedName>
        <fullName evidence="2">Uncharacterized protein</fullName>
    </submittedName>
</protein>
<dbReference type="Proteomes" id="UP000037175">
    <property type="component" value="Unassembled WGS sequence"/>
</dbReference>
<sequence length="75" mass="8480">MIPLLISIFILIIAYEVPPLIREKQWRVLAVFGTLMLAAMLFSFLAVLRLPVPNISTVVETLFEPVSEAITRLLQ</sequence>
<dbReference type="AlphaFoldDB" id="A0A0L6W253"/>
<organism evidence="2 3">
    <name type="scientific">Thermincola ferriacetica</name>
    <dbReference type="NCBI Taxonomy" id="281456"/>
    <lineage>
        <taxon>Bacteria</taxon>
        <taxon>Bacillati</taxon>
        <taxon>Bacillota</taxon>
        <taxon>Clostridia</taxon>
        <taxon>Eubacteriales</taxon>
        <taxon>Thermincolaceae</taxon>
        <taxon>Thermincola</taxon>
    </lineage>
</organism>
<evidence type="ECO:0000313" key="3">
    <source>
        <dbReference type="Proteomes" id="UP000037175"/>
    </source>
</evidence>
<accession>A0A0L6W253</accession>
<reference evidence="3" key="1">
    <citation type="submission" date="2015-07" db="EMBL/GenBank/DDBJ databases">
        <title>Complete Genome of Thermincola ferriacetica strain Z-0001T.</title>
        <authorList>
            <person name="Lusk B."/>
            <person name="Badalamenti J.P."/>
            <person name="Parameswaran P."/>
            <person name="Bond D.R."/>
            <person name="Torres C.I."/>
        </authorList>
    </citation>
    <scope>NUCLEOTIDE SEQUENCE [LARGE SCALE GENOMIC DNA]</scope>
    <source>
        <strain evidence="3">Z-0001</strain>
    </source>
</reference>
<comment type="caution">
    <text evidence="2">The sequence shown here is derived from an EMBL/GenBank/DDBJ whole genome shotgun (WGS) entry which is preliminary data.</text>
</comment>
<dbReference type="RefSeq" id="WP_052218033.1">
    <property type="nucleotide sequence ID" value="NZ_LGTE01000011.1"/>
</dbReference>
<gene>
    <name evidence="2" type="ORF">Tfer_1786</name>
</gene>
<dbReference type="EMBL" id="LGTE01000011">
    <property type="protein sequence ID" value="KNZ69541.1"/>
    <property type="molecule type" value="Genomic_DNA"/>
</dbReference>
<keyword evidence="1" id="KW-0812">Transmembrane</keyword>
<keyword evidence="1" id="KW-0472">Membrane</keyword>
<feature type="transmembrane region" description="Helical" evidence="1">
    <location>
        <begin position="26"/>
        <end position="48"/>
    </location>
</feature>
<keyword evidence="1" id="KW-1133">Transmembrane helix</keyword>
<proteinExistence type="predicted"/>
<evidence type="ECO:0000256" key="1">
    <source>
        <dbReference type="SAM" id="Phobius"/>
    </source>
</evidence>
<evidence type="ECO:0000313" key="2">
    <source>
        <dbReference type="EMBL" id="KNZ69541.1"/>
    </source>
</evidence>
<keyword evidence="3" id="KW-1185">Reference proteome</keyword>